<feature type="transmembrane region" description="Helical" evidence="7">
    <location>
        <begin position="89"/>
        <end position="108"/>
    </location>
</feature>
<feature type="transmembrane region" description="Helical" evidence="7">
    <location>
        <begin position="370"/>
        <end position="392"/>
    </location>
</feature>
<dbReference type="PANTHER" id="PTHR43791:SF9">
    <property type="entry name" value="MAJOR FACILITATOR-TYPE TRANSPORTER HXNP"/>
    <property type="match status" value="1"/>
</dbReference>
<evidence type="ECO:0000313" key="10">
    <source>
        <dbReference type="Proteomes" id="UP000277212"/>
    </source>
</evidence>
<keyword evidence="4 7" id="KW-1133">Transmembrane helix</keyword>
<dbReference type="SUPFAM" id="SSF103473">
    <property type="entry name" value="MFS general substrate transporter"/>
    <property type="match status" value="1"/>
</dbReference>
<proteinExistence type="predicted"/>
<dbReference type="Pfam" id="PF07690">
    <property type="entry name" value="MFS_1"/>
    <property type="match status" value="1"/>
</dbReference>
<dbReference type="PANTHER" id="PTHR43791">
    <property type="entry name" value="PERMEASE-RELATED"/>
    <property type="match status" value="1"/>
</dbReference>
<evidence type="ECO:0000256" key="5">
    <source>
        <dbReference type="ARBA" id="ARBA00023136"/>
    </source>
</evidence>
<dbReference type="InterPro" id="IPR036259">
    <property type="entry name" value="MFS_trans_sf"/>
</dbReference>
<feature type="transmembrane region" description="Helical" evidence="7">
    <location>
        <begin position="404"/>
        <end position="425"/>
    </location>
</feature>
<feature type="transmembrane region" description="Helical" evidence="7">
    <location>
        <begin position="278"/>
        <end position="303"/>
    </location>
</feature>
<dbReference type="OrthoDB" id="2985014at2759"/>
<evidence type="ECO:0000256" key="2">
    <source>
        <dbReference type="ARBA" id="ARBA00022448"/>
    </source>
</evidence>
<dbReference type="Proteomes" id="UP000277212">
    <property type="component" value="Unassembled WGS sequence"/>
</dbReference>
<name>A0A3M2RYM8_9HYPO</name>
<dbReference type="AlphaFoldDB" id="A0A3M2RYM8"/>
<evidence type="ECO:0000259" key="8">
    <source>
        <dbReference type="PROSITE" id="PS50850"/>
    </source>
</evidence>
<evidence type="ECO:0000256" key="3">
    <source>
        <dbReference type="ARBA" id="ARBA00022692"/>
    </source>
</evidence>
<dbReference type="PROSITE" id="PS50850">
    <property type="entry name" value="MFS"/>
    <property type="match status" value="1"/>
</dbReference>
<comment type="caution">
    <text evidence="9">The sequence shown here is derived from an EMBL/GenBank/DDBJ whole genome shotgun (WGS) entry which is preliminary data.</text>
</comment>
<feature type="transmembrane region" description="Helical" evidence="7">
    <location>
        <begin position="176"/>
        <end position="197"/>
    </location>
</feature>
<dbReference type="Gene3D" id="1.20.1250.20">
    <property type="entry name" value="MFS general substrate transporter like domains"/>
    <property type="match status" value="2"/>
</dbReference>
<dbReference type="FunFam" id="1.20.1250.20:FF:000188">
    <property type="entry name" value="MFS general substrate transporter"/>
    <property type="match status" value="1"/>
</dbReference>
<evidence type="ECO:0000256" key="1">
    <source>
        <dbReference type="ARBA" id="ARBA00004141"/>
    </source>
</evidence>
<evidence type="ECO:0000256" key="4">
    <source>
        <dbReference type="ARBA" id="ARBA00022989"/>
    </source>
</evidence>
<dbReference type="InterPro" id="IPR011701">
    <property type="entry name" value="MFS"/>
</dbReference>
<evidence type="ECO:0000313" key="9">
    <source>
        <dbReference type="EMBL" id="RMJ10373.1"/>
    </source>
</evidence>
<evidence type="ECO:0000256" key="7">
    <source>
        <dbReference type="SAM" id="Phobius"/>
    </source>
</evidence>
<dbReference type="FunFam" id="1.20.1250.20:FF:000013">
    <property type="entry name" value="MFS general substrate transporter"/>
    <property type="match status" value="1"/>
</dbReference>
<protein>
    <recommendedName>
        <fullName evidence="8">Major facilitator superfamily (MFS) profile domain-containing protein</fullName>
    </recommendedName>
</protein>
<keyword evidence="5 7" id="KW-0472">Membrane</keyword>
<keyword evidence="10" id="KW-1185">Reference proteome</keyword>
<reference evidence="9 10" key="1">
    <citation type="submission" date="2017-06" db="EMBL/GenBank/DDBJ databases">
        <title>Comparative genomic analysis of Ambrosia Fusariam Clade fungi.</title>
        <authorList>
            <person name="Stajich J.E."/>
            <person name="Carrillo J."/>
            <person name="Kijimoto T."/>
            <person name="Eskalen A."/>
            <person name="O'Donnell K."/>
            <person name="Kasson M."/>
        </authorList>
    </citation>
    <scope>NUCLEOTIDE SEQUENCE [LARGE SCALE GENOMIC DNA]</scope>
    <source>
        <strain evidence="9">UCR3666</strain>
    </source>
</reference>
<keyword evidence="6" id="KW-0325">Glycoprotein</keyword>
<feature type="transmembrane region" description="Helical" evidence="7">
    <location>
        <begin position="120"/>
        <end position="139"/>
    </location>
</feature>
<organism evidence="9 10">
    <name type="scientific">Fusarium kuroshium</name>
    <dbReference type="NCBI Taxonomy" id="2010991"/>
    <lineage>
        <taxon>Eukaryota</taxon>
        <taxon>Fungi</taxon>
        <taxon>Dikarya</taxon>
        <taxon>Ascomycota</taxon>
        <taxon>Pezizomycotina</taxon>
        <taxon>Sordariomycetes</taxon>
        <taxon>Hypocreomycetidae</taxon>
        <taxon>Hypocreales</taxon>
        <taxon>Nectriaceae</taxon>
        <taxon>Fusarium</taxon>
        <taxon>Fusarium solani species complex</taxon>
    </lineage>
</organism>
<feature type="transmembrane region" description="Helical" evidence="7">
    <location>
        <begin position="437"/>
        <end position="457"/>
    </location>
</feature>
<feature type="domain" description="Major facilitator superfamily (MFS) profile" evidence="8">
    <location>
        <begin position="50"/>
        <end position="463"/>
    </location>
</feature>
<comment type="subcellular location">
    <subcellularLocation>
        <location evidence="1">Membrane</location>
        <topology evidence="1">Multi-pass membrane protein</topology>
    </subcellularLocation>
</comment>
<sequence length="501" mass="55914">MTSSKDLSDPVVISDVLEEGGVKPHVDVHEEPSIDPEEERRVVRKIDLRVLPLLFFMYLFNALDRNNLGAAKTDGIDIDLGFTKYEYNILVSVFYIPYCALTVPANMLTRKLSARWTLPIYLLFWGTTVILSPACKNFAGLAALRILLGMAEAGFGVGGVFYLTQWYKRDELAKRIALFYGSQTFSGAFSGLIAFGLFQIDGSLHGWQYLYLVEGALTIMIGLVSLVFLPHPPHKESSFLTDREREICRLRSLRDASQAVGSKFQIRDFFAPLRDWKLWAWAFIAFCFGVTNASVGNFTPLIVAKLGYSAVKTNLYTVAPYMVSAVLLFSTAISSDYFRERTYHLLTAFTLSCVGFIIIASIDVESHIGVAYFAVFLIVGGCFTPSIVFHSWHQNNVLSEDRRAFNIAFITFFANAAGLVSSNVFTPDSAPKYIPALVTNYSFLAAAIIVTILMRLWMQRQNALRNKAQGVNWTSADVPTHLLLAGASENPHENPNCRFVL</sequence>
<gene>
    <name evidence="9" type="ORF">CDV36_009994</name>
</gene>
<dbReference type="GO" id="GO:0022857">
    <property type="term" value="F:transmembrane transporter activity"/>
    <property type="evidence" value="ECO:0007669"/>
    <property type="project" value="InterPro"/>
</dbReference>
<evidence type="ECO:0000256" key="6">
    <source>
        <dbReference type="ARBA" id="ARBA00023180"/>
    </source>
</evidence>
<feature type="transmembrane region" description="Helical" evidence="7">
    <location>
        <begin position="315"/>
        <end position="333"/>
    </location>
</feature>
<dbReference type="GO" id="GO:0016020">
    <property type="term" value="C:membrane"/>
    <property type="evidence" value="ECO:0007669"/>
    <property type="project" value="UniProtKB-SubCell"/>
</dbReference>
<dbReference type="EMBL" id="NKUJ01000205">
    <property type="protein sequence ID" value="RMJ10373.1"/>
    <property type="molecule type" value="Genomic_DNA"/>
</dbReference>
<feature type="transmembrane region" description="Helical" evidence="7">
    <location>
        <begin position="209"/>
        <end position="229"/>
    </location>
</feature>
<keyword evidence="3 7" id="KW-0812">Transmembrane</keyword>
<keyword evidence="2" id="KW-0813">Transport</keyword>
<feature type="transmembrane region" description="Helical" evidence="7">
    <location>
        <begin position="145"/>
        <end position="164"/>
    </location>
</feature>
<feature type="transmembrane region" description="Helical" evidence="7">
    <location>
        <begin position="345"/>
        <end position="364"/>
    </location>
</feature>
<dbReference type="InterPro" id="IPR020846">
    <property type="entry name" value="MFS_dom"/>
</dbReference>
<accession>A0A3M2RYM8</accession>